<reference evidence="7" key="1">
    <citation type="submission" date="2023-11" db="EMBL/GenBank/DDBJ databases">
        <title>Genome assemblies of two species of porcelain crab, Petrolisthes cinctipes and Petrolisthes manimaculis (Anomura: Porcellanidae).</title>
        <authorList>
            <person name="Angst P."/>
        </authorList>
    </citation>
    <scope>NUCLEOTIDE SEQUENCE</scope>
    <source>
        <strain evidence="7">PB745_02</strain>
        <tissue evidence="7">Gill</tissue>
    </source>
</reference>
<dbReference type="GO" id="GO:0016020">
    <property type="term" value="C:membrane"/>
    <property type="evidence" value="ECO:0007669"/>
    <property type="project" value="UniProtKB-SubCell"/>
</dbReference>
<feature type="transmembrane region" description="Helical" evidence="6">
    <location>
        <begin position="172"/>
        <end position="199"/>
    </location>
</feature>
<feature type="compositionally biased region" description="Acidic residues" evidence="5">
    <location>
        <begin position="495"/>
        <end position="516"/>
    </location>
</feature>
<keyword evidence="2 6" id="KW-0812">Transmembrane</keyword>
<dbReference type="AlphaFoldDB" id="A0AAE1P8E6"/>
<feature type="transmembrane region" description="Helical" evidence="6">
    <location>
        <begin position="239"/>
        <end position="257"/>
    </location>
</feature>
<dbReference type="Proteomes" id="UP001292094">
    <property type="component" value="Unassembled WGS sequence"/>
</dbReference>
<dbReference type="InterPro" id="IPR011701">
    <property type="entry name" value="MFS"/>
</dbReference>
<evidence type="ECO:0000256" key="5">
    <source>
        <dbReference type="SAM" id="MobiDB-lite"/>
    </source>
</evidence>
<dbReference type="SUPFAM" id="SSF103473">
    <property type="entry name" value="MFS general substrate transporter"/>
    <property type="match status" value="1"/>
</dbReference>
<sequence>MKRHMTLHHLSALNLKPRKSLMQQASEGVCVWCYTFWRRNSRCKEMARCDYRVTVEPVLFLYMLSTFMLFPALQDLIYTKVCLEKYSVAVCDDLYSPDNEVALNYTQTGASHWVLASTFSLALPSIITAQFLGSWSDTYGRKIPMLLPPVGAMLSSVVYVVMAGRLHQTPVALVILASLIAGLCGGFTSCIMTCMSYVGQATSSRSRTMRVGVLEGMTFLGGTLGPILGGWMTEAGGRAATFTLILACHAAIIVYIIPCVPNVLPRNPPSSSWFQSGWKFQHLRDGVATVFKSRQEGRRSYLLVLLAAVSIIMICTAGEIDIGYLYVHDKPLKLSLQRYTLYLSFKFGLGAAALLFLLPLASTRLPDTFLAGAGLVSKIAGLLLLGFAWNEGSVFGSGVLSLLSTWPVPIVRAAMSKLVEPGEQGKLFACVAVLENVCTLVASATFNTLYPITRTSVLHGLIFVLAAVILLLPLVTLCILHKYLKRFDDYAEMDEEAKEMNESDEGLETMDGEEEVGERGELSLEEDAERESERSGDEE</sequence>
<comment type="subcellular location">
    <subcellularLocation>
        <location evidence="1">Membrane</location>
        <topology evidence="1">Multi-pass membrane protein</topology>
    </subcellularLocation>
</comment>
<organism evidence="7 8">
    <name type="scientific">Petrolisthes manimaculis</name>
    <dbReference type="NCBI Taxonomy" id="1843537"/>
    <lineage>
        <taxon>Eukaryota</taxon>
        <taxon>Metazoa</taxon>
        <taxon>Ecdysozoa</taxon>
        <taxon>Arthropoda</taxon>
        <taxon>Crustacea</taxon>
        <taxon>Multicrustacea</taxon>
        <taxon>Malacostraca</taxon>
        <taxon>Eumalacostraca</taxon>
        <taxon>Eucarida</taxon>
        <taxon>Decapoda</taxon>
        <taxon>Pleocyemata</taxon>
        <taxon>Anomura</taxon>
        <taxon>Galatheoidea</taxon>
        <taxon>Porcellanidae</taxon>
        <taxon>Petrolisthes</taxon>
    </lineage>
</organism>
<feature type="transmembrane region" description="Helical" evidence="6">
    <location>
        <begin position="113"/>
        <end position="133"/>
    </location>
</feature>
<evidence type="ECO:0000256" key="6">
    <source>
        <dbReference type="SAM" id="Phobius"/>
    </source>
</evidence>
<dbReference type="PANTHER" id="PTHR23507">
    <property type="entry name" value="ZGC:174356"/>
    <property type="match status" value="1"/>
</dbReference>
<evidence type="ECO:0000256" key="1">
    <source>
        <dbReference type="ARBA" id="ARBA00004141"/>
    </source>
</evidence>
<dbReference type="Gene3D" id="1.20.1250.20">
    <property type="entry name" value="MFS general substrate transporter like domains"/>
    <property type="match status" value="1"/>
</dbReference>
<feature type="transmembrane region" description="Helical" evidence="6">
    <location>
        <begin position="458"/>
        <end position="480"/>
    </location>
</feature>
<feature type="transmembrane region" description="Helical" evidence="6">
    <location>
        <begin position="301"/>
        <end position="327"/>
    </location>
</feature>
<name>A0AAE1P8E6_9EUCA</name>
<feature type="transmembrane region" description="Helical" evidence="6">
    <location>
        <begin position="58"/>
        <end position="78"/>
    </location>
</feature>
<keyword evidence="4 6" id="KW-0472">Membrane</keyword>
<keyword evidence="3 6" id="KW-1133">Transmembrane helix</keyword>
<evidence type="ECO:0000256" key="4">
    <source>
        <dbReference type="ARBA" id="ARBA00023136"/>
    </source>
</evidence>
<feature type="transmembrane region" description="Helical" evidence="6">
    <location>
        <begin position="339"/>
        <end position="361"/>
    </location>
</feature>
<feature type="transmembrane region" description="Helical" evidence="6">
    <location>
        <begin position="211"/>
        <end position="233"/>
    </location>
</feature>
<dbReference type="GO" id="GO:0022857">
    <property type="term" value="F:transmembrane transporter activity"/>
    <property type="evidence" value="ECO:0007669"/>
    <property type="project" value="InterPro"/>
</dbReference>
<comment type="caution">
    <text evidence="7">The sequence shown here is derived from an EMBL/GenBank/DDBJ whole genome shotgun (WGS) entry which is preliminary data.</text>
</comment>
<dbReference type="Pfam" id="PF07690">
    <property type="entry name" value="MFS_1"/>
    <property type="match status" value="1"/>
</dbReference>
<keyword evidence="8" id="KW-1185">Reference proteome</keyword>
<dbReference type="PANTHER" id="PTHR23507:SF1">
    <property type="entry name" value="FI18259P1-RELATED"/>
    <property type="match status" value="1"/>
</dbReference>
<evidence type="ECO:0000313" key="7">
    <source>
        <dbReference type="EMBL" id="KAK4302834.1"/>
    </source>
</evidence>
<protein>
    <submittedName>
        <fullName evidence="7">Uncharacterized protein</fullName>
    </submittedName>
</protein>
<feature type="region of interest" description="Disordered" evidence="5">
    <location>
        <begin position="495"/>
        <end position="539"/>
    </location>
</feature>
<gene>
    <name evidence="7" type="ORF">Pmani_025092</name>
</gene>
<dbReference type="InterPro" id="IPR036259">
    <property type="entry name" value="MFS_trans_sf"/>
</dbReference>
<feature type="transmembrane region" description="Helical" evidence="6">
    <location>
        <begin position="368"/>
        <end position="389"/>
    </location>
</feature>
<feature type="transmembrane region" description="Helical" evidence="6">
    <location>
        <begin position="145"/>
        <end position="166"/>
    </location>
</feature>
<evidence type="ECO:0000256" key="3">
    <source>
        <dbReference type="ARBA" id="ARBA00022989"/>
    </source>
</evidence>
<evidence type="ECO:0000256" key="2">
    <source>
        <dbReference type="ARBA" id="ARBA00022692"/>
    </source>
</evidence>
<proteinExistence type="predicted"/>
<dbReference type="EMBL" id="JAWZYT010002659">
    <property type="protein sequence ID" value="KAK4302834.1"/>
    <property type="molecule type" value="Genomic_DNA"/>
</dbReference>
<accession>A0AAE1P8E6</accession>
<evidence type="ECO:0000313" key="8">
    <source>
        <dbReference type="Proteomes" id="UP001292094"/>
    </source>
</evidence>